<keyword evidence="3" id="KW-1185">Reference proteome</keyword>
<evidence type="ECO:0000313" key="2">
    <source>
        <dbReference type="EMBL" id="KAK0628090.1"/>
    </source>
</evidence>
<feature type="transmembrane region" description="Helical" evidence="1">
    <location>
        <begin position="118"/>
        <end position="141"/>
    </location>
</feature>
<protein>
    <submittedName>
        <fullName evidence="2">Uncharacterized protein</fullName>
    </submittedName>
</protein>
<keyword evidence="1" id="KW-1133">Transmembrane helix</keyword>
<sequence>MRQGRQDCSIKLRVPTFGRKSLIFDPLLDAGTLEATAQKASATFFQHFVGSGISSNLSLSTGRNWAYQPINATLPSCLMWDDSGPVCSKLSVWPVSHIDRIAEAQTWRRVSVLRMSAVAVWLSAGILAWLSATVVVVAAALRWHLRGLRGDVERVVDVLLMVAGSDRLLRLVNEGGESVAAKQGVMTRLGWFEDRDGSMRWGIEVVEDEGATRDN</sequence>
<gene>
    <name evidence="2" type="ORF">DIS24_g10809</name>
</gene>
<organism evidence="2 3">
    <name type="scientific">Lasiodiplodia hormozganensis</name>
    <dbReference type="NCBI Taxonomy" id="869390"/>
    <lineage>
        <taxon>Eukaryota</taxon>
        <taxon>Fungi</taxon>
        <taxon>Dikarya</taxon>
        <taxon>Ascomycota</taxon>
        <taxon>Pezizomycotina</taxon>
        <taxon>Dothideomycetes</taxon>
        <taxon>Dothideomycetes incertae sedis</taxon>
        <taxon>Botryosphaeriales</taxon>
        <taxon>Botryosphaeriaceae</taxon>
        <taxon>Lasiodiplodia</taxon>
    </lineage>
</organism>
<keyword evidence="1" id="KW-0812">Transmembrane</keyword>
<accession>A0AA39X6H6</accession>
<dbReference type="Proteomes" id="UP001175001">
    <property type="component" value="Unassembled WGS sequence"/>
</dbReference>
<evidence type="ECO:0000256" key="1">
    <source>
        <dbReference type="SAM" id="Phobius"/>
    </source>
</evidence>
<evidence type="ECO:0000313" key="3">
    <source>
        <dbReference type="Proteomes" id="UP001175001"/>
    </source>
</evidence>
<comment type="caution">
    <text evidence="2">The sequence shown here is derived from an EMBL/GenBank/DDBJ whole genome shotgun (WGS) entry which is preliminary data.</text>
</comment>
<dbReference type="EMBL" id="JAUJDW010000128">
    <property type="protein sequence ID" value="KAK0628090.1"/>
    <property type="molecule type" value="Genomic_DNA"/>
</dbReference>
<name>A0AA39X6H6_9PEZI</name>
<dbReference type="PANTHER" id="PTHR37544:SF3">
    <property type="entry name" value="SPRAY"/>
    <property type="match status" value="1"/>
</dbReference>
<reference evidence="2" key="1">
    <citation type="submission" date="2023-06" db="EMBL/GenBank/DDBJ databases">
        <title>Multi-omics analyses reveal the molecular pathogenesis toolkit of Lasiodiplodia hormozganensis, a cross-kingdom pathogen.</title>
        <authorList>
            <person name="Felix C."/>
            <person name="Meneses R."/>
            <person name="Goncalves M.F.M."/>
            <person name="Tilleman L."/>
            <person name="Duarte A.S."/>
            <person name="Jorrin-Novo J.V."/>
            <person name="Van De Peer Y."/>
            <person name="Deforce D."/>
            <person name="Van Nieuwerburgh F."/>
            <person name="Esteves A.C."/>
            <person name="Alves A."/>
        </authorList>
    </citation>
    <scope>NUCLEOTIDE SEQUENCE</scope>
    <source>
        <strain evidence="2">CBS 339.90</strain>
    </source>
</reference>
<keyword evidence="1" id="KW-0472">Membrane</keyword>
<dbReference type="PANTHER" id="PTHR37544">
    <property type="entry name" value="SPRAY-RELATED"/>
    <property type="match status" value="1"/>
</dbReference>
<proteinExistence type="predicted"/>
<dbReference type="AlphaFoldDB" id="A0AA39X6H6"/>